<feature type="transmembrane region" description="Helical" evidence="1">
    <location>
        <begin position="207"/>
        <end position="224"/>
    </location>
</feature>
<evidence type="ECO:0000256" key="1">
    <source>
        <dbReference type="SAM" id="Phobius"/>
    </source>
</evidence>
<gene>
    <name evidence="2" type="ORF">J4G78_10535</name>
</gene>
<accession>A0ABX7SZI6</accession>
<evidence type="ECO:0000313" key="2">
    <source>
        <dbReference type="EMBL" id="QTD54699.1"/>
    </source>
</evidence>
<dbReference type="EMBL" id="CP071794">
    <property type="protein sequence ID" value="QTD54699.1"/>
    <property type="molecule type" value="Genomic_DNA"/>
</dbReference>
<dbReference type="InterPro" id="IPR032809">
    <property type="entry name" value="Put_HupE_UreJ"/>
</dbReference>
<dbReference type="Proteomes" id="UP000663923">
    <property type="component" value="Chromosome"/>
</dbReference>
<name>A0ABX7SZI6_9SPHN</name>
<feature type="transmembrane region" description="Helical" evidence="1">
    <location>
        <begin position="311"/>
        <end position="328"/>
    </location>
</feature>
<keyword evidence="1" id="KW-0812">Transmembrane</keyword>
<feature type="transmembrane region" description="Helical" evidence="1">
    <location>
        <begin position="274"/>
        <end position="299"/>
    </location>
</feature>
<reference evidence="2 3" key="1">
    <citation type="submission" date="2021-03" db="EMBL/GenBank/DDBJ databases">
        <title>Complete genome of Parasphingorhabdus_sp.JHSY0214.</title>
        <authorList>
            <person name="Yoo J.H."/>
            <person name="Bae J.W."/>
        </authorList>
    </citation>
    <scope>NUCLEOTIDE SEQUENCE [LARGE SCALE GENOMIC DNA]</scope>
    <source>
        <strain evidence="2 3">JHSY0214</strain>
    </source>
</reference>
<feature type="transmembrane region" description="Helical" evidence="1">
    <location>
        <begin position="144"/>
        <end position="170"/>
    </location>
</feature>
<sequence length="333" mass="36005">MKACVLAIVCFIGLLFGGSEVHADELRPAYVELNQISPSEWTLLWKASAQSRLGRSGDVILPESCRAVGETKRHFVASNILTNQTLKCSGSIAGQSIGLKGLELSTTDALVRIAPLDEETQTLRLTPDAPVTTIAQKDAIANVAWTYTIIGIEHIVLGFDHLLFVLALVLLLKGGWLVAKTVTAFTIAHSITLIGSTLGYLSLPSQPVEAIIALSIVFLAVEIVKAQRDDGRVGARLSERFPWIVAFLFGLLHGFGFAGALAEIGLPQDDVPMALLTFNLGVEIGQLLIVAMAFAVLALLHRFQQSWLQPVKTTTSYAIGIIATYWFIERMVA</sequence>
<proteinExistence type="predicted"/>
<keyword evidence="1" id="KW-1133">Transmembrane helix</keyword>
<dbReference type="RefSeq" id="WP_207986533.1">
    <property type="nucleotide sequence ID" value="NZ_CP071794.1"/>
</dbReference>
<dbReference type="Pfam" id="PF13795">
    <property type="entry name" value="HupE_UreJ_2"/>
    <property type="match status" value="1"/>
</dbReference>
<keyword evidence="1" id="KW-0472">Membrane</keyword>
<protein>
    <submittedName>
        <fullName evidence="2">HupE/UreJ family protein</fullName>
    </submittedName>
</protein>
<organism evidence="2 3">
    <name type="scientific">Parasphingorhabdus cellanae</name>
    <dbReference type="NCBI Taxonomy" id="2806553"/>
    <lineage>
        <taxon>Bacteria</taxon>
        <taxon>Pseudomonadati</taxon>
        <taxon>Pseudomonadota</taxon>
        <taxon>Alphaproteobacteria</taxon>
        <taxon>Sphingomonadales</taxon>
        <taxon>Sphingomonadaceae</taxon>
        <taxon>Parasphingorhabdus</taxon>
    </lineage>
</organism>
<keyword evidence="3" id="KW-1185">Reference proteome</keyword>
<feature type="transmembrane region" description="Helical" evidence="1">
    <location>
        <begin position="244"/>
        <end position="262"/>
    </location>
</feature>
<evidence type="ECO:0000313" key="3">
    <source>
        <dbReference type="Proteomes" id="UP000663923"/>
    </source>
</evidence>